<dbReference type="Pfam" id="PF04307">
    <property type="entry name" value="YdjM"/>
    <property type="match status" value="1"/>
</dbReference>
<keyword evidence="1" id="KW-0812">Transmembrane</keyword>
<organism evidence="2 3">
    <name type="scientific">Moraxella cuniculi DSM 21768</name>
    <dbReference type="NCBI Taxonomy" id="1122245"/>
    <lineage>
        <taxon>Bacteria</taxon>
        <taxon>Pseudomonadati</taxon>
        <taxon>Pseudomonadota</taxon>
        <taxon>Gammaproteobacteria</taxon>
        <taxon>Moraxellales</taxon>
        <taxon>Moraxellaceae</taxon>
        <taxon>Moraxella</taxon>
    </lineage>
</organism>
<protein>
    <submittedName>
        <fullName evidence="2">LexA-binding, inner membrane-associated putative hydrolase</fullName>
    </submittedName>
</protein>
<dbReference type="InterPro" id="IPR007404">
    <property type="entry name" value="YdjM-like"/>
</dbReference>
<dbReference type="Proteomes" id="UP000187495">
    <property type="component" value="Unassembled WGS sequence"/>
</dbReference>
<reference evidence="3" key="1">
    <citation type="submission" date="2017-01" db="EMBL/GenBank/DDBJ databases">
        <authorList>
            <person name="Varghese N."/>
            <person name="Submissions S."/>
        </authorList>
    </citation>
    <scope>NUCLEOTIDE SEQUENCE [LARGE SCALE GENOMIC DNA]</scope>
    <source>
        <strain evidence="3">DSM 21768</strain>
    </source>
</reference>
<keyword evidence="1" id="KW-1133">Transmembrane helix</keyword>
<dbReference type="STRING" id="34061.B0189_05890"/>
<evidence type="ECO:0000313" key="3">
    <source>
        <dbReference type="Proteomes" id="UP000187495"/>
    </source>
</evidence>
<accession>A0A1N7DQA4</accession>
<feature type="transmembrane region" description="Helical" evidence="1">
    <location>
        <begin position="191"/>
        <end position="209"/>
    </location>
</feature>
<dbReference type="GO" id="GO:0016787">
    <property type="term" value="F:hydrolase activity"/>
    <property type="evidence" value="ECO:0007669"/>
    <property type="project" value="UniProtKB-KW"/>
</dbReference>
<dbReference type="RefSeq" id="WP_076554531.1">
    <property type="nucleotide sequence ID" value="NZ_FTNU01000002.1"/>
</dbReference>
<feature type="transmembrane region" description="Helical" evidence="1">
    <location>
        <begin position="116"/>
        <end position="137"/>
    </location>
</feature>
<evidence type="ECO:0000256" key="1">
    <source>
        <dbReference type="SAM" id="Phobius"/>
    </source>
</evidence>
<dbReference type="AlphaFoldDB" id="A0A1N7DQA4"/>
<keyword evidence="3" id="KW-1185">Reference proteome</keyword>
<feature type="transmembrane region" description="Helical" evidence="1">
    <location>
        <begin position="61"/>
        <end position="79"/>
    </location>
</feature>
<evidence type="ECO:0000313" key="2">
    <source>
        <dbReference type="EMBL" id="SIR78053.1"/>
    </source>
</evidence>
<keyword evidence="2" id="KW-0378">Hydrolase</keyword>
<sequence>MANFNTHLTAGVIISSAVAGLGFYFQLYGLTTAVLCVMVGTLGSLLPDIDLDSSKPAKQGFFTLSLISSTLITIIYANRYQSGQLLLHSLLIWAIGFVIMRGATELFSRLTVHRGMVHSVPYMAVFALGVVYGAFYGLKLTAFVSWIFGMMLFIGAMVHLALDEIYSVNVYGLRLKKSAGTAMKFIEKDKLIWYAGLYSLIAVLCYKAPPYGDFVRAITKIARGMV</sequence>
<feature type="transmembrane region" description="Helical" evidence="1">
    <location>
        <begin position="85"/>
        <end position="104"/>
    </location>
</feature>
<dbReference type="EMBL" id="FTNU01000002">
    <property type="protein sequence ID" value="SIR78053.1"/>
    <property type="molecule type" value="Genomic_DNA"/>
</dbReference>
<feature type="transmembrane region" description="Helical" evidence="1">
    <location>
        <begin position="7"/>
        <end position="25"/>
    </location>
</feature>
<feature type="transmembrane region" description="Helical" evidence="1">
    <location>
        <begin position="143"/>
        <end position="162"/>
    </location>
</feature>
<gene>
    <name evidence="2" type="ORF">SAMN02745664_10234</name>
</gene>
<name>A0A1N7DQA4_9GAMM</name>
<proteinExistence type="predicted"/>
<keyword evidence="1" id="KW-0472">Membrane</keyword>